<gene>
    <name evidence="1" type="ORF">AN926_12115</name>
</gene>
<protein>
    <submittedName>
        <fullName evidence="1">Uncharacterized protein</fullName>
    </submittedName>
</protein>
<dbReference type="Proteomes" id="UP000053099">
    <property type="component" value="Unassembled WGS sequence"/>
</dbReference>
<reference evidence="1 2" key="1">
    <citation type="submission" date="2015-09" db="EMBL/GenBank/DDBJ databases">
        <title>Draft genome sequence of Thermus scotoductus strain K1 isolated from a geothermal spring in Nagorno-Karabakh, Armenia.</title>
        <authorList>
            <person name="Saghatelyan A."/>
            <person name="Poghosyan L."/>
            <person name="Panosyan H."/>
            <person name="Birkeland N.-K."/>
        </authorList>
    </citation>
    <scope>NUCLEOTIDE SEQUENCE [LARGE SCALE GENOMIC DNA]</scope>
    <source>
        <strain evidence="1 2">K1</strain>
    </source>
</reference>
<sequence length="97" mass="11065">MASPADRVRLATEYRKPLLDFDEYALRGLSLVAFIFQGAGPREGKPLRGEVYRYRLRAREAMYEADFEAIAELEQYHYAGEGGVALWVCPRCGQTLF</sequence>
<accession>A0A0N0IPL2</accession>
<comment type="caution">
    <text evidence="1">The sequence shown here is derived from an EMBL/GenBank/DDBJ whole genome shotgun (WGS) entry which is preliminary data.</text>
</comment>
<evidence type="ECO:0000313" key="2">
    <source>
        <dbReference type="Proteomes" id="UP000053099"/>
    </source>
</evidence>
<name>A0A0N0IPL2_THESC</name>
<evidence type="ECO:0000313" key="1">
    <source>
        <dbReference type="EMBL" id="KPD25675.1"/>
    </source>
</evidence>
<dbReference type="AlphaFoldDB" id="A0A0N0IPL2"/>
<dbReference type="PATRIC" id="fig|37636.3.peg.1927"/>
<proteinExistence type="predicted"/>
<organism evidence="1 2">
    <name type="scientific">Thermus scotoductus</name>
    <dbReference type="NCBI Taxonomy" id="37636"/>
    <lineage>
        <taxon>Bacteria</taxon>
        <taxon>Thermotogati</taxon>
        <taxon>Deinococcota</taxon>
        <taxon>Deinococci</taxon>
        <taxon>Thermales</taxon>
        <taxon>Thermaceae</taxon>
        <taxon>Thermus</taxon>
    </lineage>
</organism>
<dbReference type="EMBL" id="LJJR01000047">
    <property type="protein sequence ID" value="KPD25675.1"/>
    <property type="molecule type" value="Genomic_DNA"/>
</dbReference>
<feature type="non-terminal residue" evidence="1">
    <location>
        <position position="97"/>
    </location>
</feature>